<organism evidence="1 2">
    <name type="scientific">Salmo salar</name>
    <name type="common">Atlantic salmon</name>
    <dbReference type="NCBI Taxonomy" id="8030"/>
    <lineage>
        <taxon>Eukaryota</taxon>
        <taxon>Metazoa</taxon>
        <taxon>Chordata</taxon>
        <taxon>Craniata</taxon>
        <taxon>Vertebrata</taxon>
        <taxon>Euteleostomi</taxon>
        <taxon>Actinopterygii</taxon>
        <taxon>Neopterygii</taxon>
        <taxon>Teleostei</taxon>
        <taxon>Protacanthopterygii</taxon>
        <taxon>Salmoniformes</taxon>
        <taxon>Salmonidae</taxon>
        <taxon>Salmoninae</taxon>
        <taxon>Salmo</taxon>
    </lineage>
</organism>
<dbReference type="AlphaFoldDB" id="A0A1S3PTH0"/>
<proteinExistence type="predicted"/>
<keyword evidence="1" id="KW-1185">Reference proteome</keyword>
<gene>
    <name evidence="2" type="primary">LOC106587280</name>
</gene>
<evidence type="ECO:0000313" key="2">
    <source>
        <dbReference type="RefSeq" id="XP_014030995.1"/>
    </source>
</evidence>
<dbReference type="RefSeq" id="XP_014030995.1">
    <property type="nucleotide sequence ID" value="XM_014175520.2"/>
</dbReference>
<sequence length="130" mass="14549">MGRVMEKLTLPVAPPRRGFNVSQTTSCDPSSSSSSMVDRRYDVIRTVLSSRAFCTLGNKQAVAVDYLPVLRSMCQSERTQEQGQGRFLHYLSSIHLGLPKATDSLQMISHDHLSQQDLQQFWLYTALQGG</sequence>
<dbReference type="GeneID" id="106587280"/>
<accession>A0A1S3PTH0</accession>
<dbReference type="KEGG" id="sasa:106587280"/>
<reference evidence="2" key="1">
    <citation type="submission" date="2025-08" db="UniProtKB">
        <authorList>
            <consortium name="RefSeq"/>
        </authorList>
    </citation>
    <scope>IDENTIFICATION</scope>
</reference>
<name>A0A1S3PTH0_SALSA</name>
<dbReference type="Proteomes" id="UP001652741">
    <property type="component" value="Chromosome ssa02"/>
</dbReference>
<dbReference type="OrthoDB" id="9996895at2759"/>
<evidence type="ECO:0000313" key="1">
    <source>
        <dbReference type="Proteomes" id="UP001652741"/>
    </source>
</evidence>
<protein>
    <submittedName>
        <fullName evidence="2">ATPase family AAA domain-containing protein 5-like isoform X1</fullName>
    </submittedName>
</protein>